<feature type="transmembrane region" description="Helical" evidence="1">
    <location>
        <begin position="57"/>
        <end position="83"/>
    </location>
</feature>
<keyword evidence="1" id="KW-0812">Transmembrane</keyword>
<reference evidence="2" key="1">
    <citation type="submission" date="2022-01" db="EMBL/GenBank/DDBJ databases">
        <authorList>
            <person name="King R."/>
        </authorList>
    </citation>
    <scope>NUCLEOTIDE SEQUENCE</scope>
</reference>
<evidence type="ECO:0000256" key="1">
    <source>
        <dbReference type="SAM" id="Phobius"/>
    </source>
</evidence>
<evidence type="ECO:0000313" key="2">
    <source>
        <dbReference type="EMBL" id="CAH1388366.1"/>
    </source>
</evidence>
<dbReference type="OrthoDB" id="8182178at2759"/>
<dbReference type="Proteomes" id="UP001152798">
    <property type="component" value="Chromosome 1"/>
</dbReference>
<dbReference type="AlphaFoldDB" id="A0A9P0GYQ4"/>
<dbReference type="EMBL" id="OV725077">
    <property type="protein sequence ID" value="CAH1388366.1"/>
    <property type="molecule type" value="Genomic_DNA"/>
</dbReference>
<keyword evidence="1" id="KW-1133">Transmembrane helix</keyword>
<sequence>MDGLHDSLMAAIEGTAYCPRVVTLTEGRLVCHGATFDDDYDKDVLDMMDGIMSQGTYGILPFFICPEGLIMIANVVFFTLTAWHCSQVKNELDKVGHTTIADKRFKSDQKK</sequence>
<gene>
    <name evidence="2" type="ORF">NEZAVI_LOCUS10</name>
</gene>
<protein>
    <submittedName>
        <fullName evidence="2">Uncharacterized protein</fullName>
    </submittedName>
</protein>
<name>A0A9P0GYQ4_NEZVI</name>
<keyword evidence="3" id="KW-1185">Reference proteome</keyword>
<evidence type="ECO:0000313" key="3">
    <source>
        <dbReference type="Proteomes" id="UP001152798"/>
    </source>
</evidence>
<keyword evidence="1" id="KW-0472">Membrane</keyword>
<accession>A0A9P0GYQ4</accession>
<proteinExistence type="predicted"/>
<organism evidence="2 3">
    <name type="scientific">Nezara viridula</name>
    <name type="common">Southern green stink bug</name>
    <name type="synonym">Cimex viridulus</name>
    <dbReference type="NCBI Taxonomy" id="85310"/>
    <lineage>
        <taxon>Eukaryota</taxon>
        <taxon>Metazoa</taxon>
        <taxon>Ecdysozoa</taxon>
        <taxon>Arthropoda</taxon>
        <taxon>Hexapoda</taxon>
        <taxon>Insecta</taxon>
        <taxon>Pterygota</taxon>
        <taxon>Neoptera</taxon>
        <taxon>Paraneoptera</taxon>
        <taxon>Hemiptera</taxon>
        <taxon>Heteroptera</taxon>
        <taxon>Panheteroptera</taxon>
        <taxon>Pentatomomorpha</taxon>
        <taxon>Pentatomoidea</taxon>
        <taxon>Pentatomidae</taxon>
        <taxon>Pentatominae</taxon>
        <taxon>Nezara</taxon>
    </lineage>
</organism>